<accession>A0AA49GIQ1</accession>
<organism evidence="2">
    <name type="scientific">Roseihalotalea indica</name>
    <dbReference type="NCBI Taxonomy" id="2867963"/>
    <lineage>
        <taxon>Bacteria</taxon>
        <taxon>Pseudomonadati</taxon>
        <taxon>Bacteroidota</taxon>
        <taxon>Cytophagia</taxon>
        <taxon>Cytophagales</taxon>
        <taxon>Catalimonadaceae</taxon>
        <taxon>Roseihalotalea</taxon>
    </lineage>
</organism>
<dbReference type="Pfam" id="PF08808">
    <property type="entry name" value="RES"/>
    <property type="match status" value="1"/>
</dbReference>
<gene>
    <name evidence="2" type="ORF">K4G66_18660</name>
</gene>
<dbReference type="InterPro" id="IPR014914">
    <property type="entry name" value="RES_dom"/>
</dbReference>
<protein>
    <submittedName>
        <fullName evidence="2">RES family NAD+ phosphorylase</fullName>
    </submittedName>
</protein>
<name>A0AA49GIQ1_9BACT</name>
<reference evidence="2" key="2">
    <citation type="journal article" date="2024" name="Antonie Van Leeuwenhoek">
        <title>Roseihalotalea indica gen. nov., sp. nov., a halophilic Bacteroidetes from mesopelagic Southwest Indian Ocean with higher carbohydrate metabolic potential.</title>
        <authorList>
            <person name="Chen B."/>
            <person name="Zhang M."/>
            <person name="Lin D."/>
            <person name="Ye J."/>
            <person name="Tang K."/>
        </authorList>
    </citation>
    <scope>NUCLEOTIDE SEQUENCE</scope>
    <source>
        <strain evidence="2">TK19036</strain>
    </source>
</reference>
<feature type="domain" description="RES" evidence="1">
    <location>
        <begin position="14"/>
        <end position="139"/>
    </location>
</feature>
<dbReference type="EMBL" id="CP120682">
    <property type="protein sequence ID" value="WKN34401.1"/>
    <property type="molecule type" value="Genomic_DNA"/>
</dbReference>
<reference evidence="2" key="1">
    <citation type="journal article" date="2023" name="Comput. Struct. Biotechnol. J.">
        <title>Discovery of a novel marine Bacteroidetes with a rich repertoire of carbohydrate-active enzymes.</title>
        <authorList>
            <person name="Chen B."/>
            <person name="Liu G."/>
            <person name="Chen Q."/>
            <person name="Wang H."/>
            <person name="Liu L."/>
            <person name="Tang K."/>
        </authorList>
    </citation>
    <scope>NUCLEOTIDE SEQUENCE</scope>
    <source>
        <strain evidence="2">TK19036</strain>
    </source>
</reference>
<dbReference type="SMART" id="SM00953">
    <property type="entry name" value="RES"/>
    <property type="match status" value="1"/>
</dbReference>
<dbReference type="AlphaFoldDB" id="A0AA49GIQ1"/>
<sequence length="151" mass="17424">MLVYRIGSYRRIRDLQGTGGLYVAGRWHQKGTRVLYTSSSVSLAKLEVLANSVGKIPRSLALITLEFPDDAPMQRVSVDQLPVNWQQYPYPTQLSQHTEAWLKDGASWIVQVPSAQSPTEYNYLFNPQHPMHHQLKIVELRDELFDLRFKQ</sequence>
<evidence type="ECO:0000259" key="1">
    <source>
        <dbReference type="SMART" id="SM00953"/>
    </source>
</evidence>
<proteinExistence type="predicted"/>
<evidence type="ECO:0000313" key="2">
    <source>
        <dbReference type="EMBL" id="WKN34401.1"/>
    </source>
</evidence>